<protein>
    <submittedName>
        <fullName evidence="3">DUF1700 domain-containing protein</fullName>
    </submittedName>
</protein>
<keyword evidence="2" id="KW-0472">Membrane</keyword>
<keyword evidence="2" id="KW-0812">Transmembrane</keyword>
<evidence type="ECO:0000313" key="4">
    <source>
        <dbReference type="Proteomes" id="UP000440513"/>
    </source>
</evidence>
<comment type="caution">
    <text evidence="3">The sequence shown here is derived from an EMBL/GenBank/DDBJ whole genome shotgun (WGS) entry which is preliminary data.</text>
</comment>
<organism evidence="3 4">
    <name type="scientific">Oliverpabstia intestinalis</name>
    <dbReference type="NCBI Taxonomy" id="2606633"/>
    <lineage>
        <taxon>Bacteria</taxon>
        <taxon>Bacillati</taxon>
        <taxon>Bacillota</taxon>
        <taxon>Clostridia</taxon>
        <taxon>Lachnospirales</taxon>
        <taxon>Lachnospiraceae</taxon>
        <taxon>Oliverpabstia</taxon>
    </lineage>
</organism>
<dbReference type="EMBL" id="VUMS01000013">
    <property type="protein sequence ID" value="MST66744.1"/>
    <property type="molecule type" value="Genomic_DNA"/>
</dbReference>
<evidence type="ECO:0000313" key="3">
    <source>
        <dbReference type="EMBL" id="MST66744.1"/>
    </source>
</evidence>
<feature type="region of interest" description="Disordered" evidence="1">
    <location>
        <begin position="79"/>
        <end position="100"/>
    </location>
</feature>
<reference evidence="3 4" key="1">
    <citation type="submission" date="2019-08" db="EMBL/GenBank/DDBJ databases">
        <title>In-depth cultivation of the pig gut microbiome towards novel bacterial diversity and tailored functional studies.</title>
        <authorList>
            <person name="Wylensek D."/>
            <person name="Hitch T.C.A."/>
            <person name="Clavel T."/>
        </authorList>
    </citation>
    <scope>NUCLEOTIDE SEQUENCE [LARGE SCALE GENOMIC DNA]</scope>
    <source>
        <strain evidence="3 4">BSM-380-WT-5A</strain>
    </source>
</reference>
<proteinExistence type="predicted"/>
<evidence type="ECO:0000256" key="2">
    <source>
        <dbReference type="SAM" id="Phobius"/>
    </source>
</evidence>
<accession>A0A7X2TLI9</accession>
<name>A0A7X2TLI9_9FIRM</name>
<dbReference type="AlphaFoldDB" id="A0A7X2TLI9"/>
<evidence type="ECO:0000256" key="1">
    <source>
        <dbReference type="SAM" id="MobiDB-lite"/>
    </source>
</evidence>
<dbReference type="Proteomes" id="UP000440513">
    <property type="component" value="Unassembled WGS sequence"/>
</dbReference>
<feature type="compositionally biased region" description="Basic and acidic residues" evidence="1">
    <location>
        <begin position="88"/>
        <end position="100"/>
    </location>
</feature>
<keyword evidence="2" id="KW-1133">Transmembrane helix</keyword>
<keyword evidence="4" id="KW-1185">Reference proteome</keyword>
<sequence length="159" mass="18383">MSDRKKRITMRKEEFLEKLRARLSQTMSQQEVTAQIRYYENYIQEQMQNGRSEEEVLTELGDPLLIAKTLMDVQETQEEYSHPESNIYEERGGQESGDTQRELHRMEIKTRGGSLLAAVIFVVAVAMILWAAGTVLIHLLPILIPLMIVLLVVAYFKQK</sequence>
<dbReference type="Pfam" id="PF22564">
    <property type="entry name" value="HAAS"/>
    <property type="match status" value="1"/>
</dbReference>
<feature type="transmembrane region" description="Helical" evidence="2">
    <location>
        <begin position="138"/>
        <end position="156"/>
    </location>
</feature>
<feature type="transmembrane region" description="Helical" evidence="2">
    <location>
        <begin position="113"/>
        <end position="132"/>
    </location>
</feature>
<gene>
    <name evidence="3" type="ORF">FYJ57_08360</name>
</gene>